<name>A0A090S084_9VIBR</name>
<dbReference type="AlphaFoldDB" id="A0A090S084"/>
<gene>
    <name evidence="1" type="ORF">JCM19235_4114</name>
</gene>
<accession>A0A090S084</accession>
<organism evidence="1 2">
    <name type="scientific">Vibrio maritimus</name>
    <dbReference type="NCBI Taxonomy" id="990268"/>
    <lineage>
        <taxon>Bacteria</taxon>
        <taxon>Pseudomonadati</taxon>
        <taxon>Pseudomonadota</taxon>
        <taxon>Gammaproteobacteria</taxon>
        <taxon>Vibrionales</taxon>
        <taxon>Vibrionaceae</taxon>
        <taxon>Vibrio</taxon>
    </lineage>
</organism>
<dbReference type="EMBL" id="BBMR01000005">
    <property type="protein sequence ID" value="GAL19914.1"/>
    <property type="molecule type" value="Genomic_DNA"/>
</dbReference>
<keyword evidence="2" id="KW-1185">Reference proteome</keyword>
<dbReference type="Proteomes" id="UP000029228">
    <property type="component" value="Unassembled WGS sequence"/>
</dbReference>
<evidence type="ECO:0000313" key="1">
    <source>
        <dbReference type="EMBL" id="GAL19914.1"/>
    </source>
</evidence>
<comment type="caution">
    <text evidence="1">The sequence shown here is derived from an EMBL/GenBank/DDBJ whole genome shotgun (WGS) entry which is preliminary data.</text>
</comment>
<evidence type="ECO:0000313" key="2">
    <source>
        <dbReference type="Proteomes" id="UP000029228"/>
    </source>
</evidence>
<dbReference type="STRING" id="990268.JCM19235_4114"/>
<sequence length="68" mass="7892">MLQRILNAIDQQSEQYREAVLQVKKAHLKCVSLVNQEQGVLKQQIDHNLSLKMRDKAYAQTQVRAKES</sequence>
<protein>
    <submittedName>
        <fullName evidence="1">Uncharacterized protein</fullName>
    </submittedName>
</protein>
<reference evidence="1 2" key="1">
    <citation type="submission" date="2014-09" db="EMBL/GenBank/DDBJ databases">
        <title>Vibrio maritimus JCM 19235. (C45) whole genome shotgun sequence.</title>
        <authorList>
            <person name="Sawabe T."/>
            <person name="Meirelles P."/>
            <person name="Nakanishi M."/>
            <person name="Sayaka M."/>
            <person name="Hattori M."/>
            <person name="Ohkuma M."/>
        </authorList>
    </citation>
    <scope>NUCLEOTIDE SEQUENCE [LARGE SCALE GENOMIC DNA]</scope>
    <source>
        <strain evidence="2">JCM19235</strain>
    </source>
</reference>
<proteinExistence type="predicted"/>